<dbReference type="EMBL" id="GL385397">
    <property type="protein sequence ID" value="EJT75643.1"/>
    <property type="molecule type" value="Genomic_DNA"/>
</dbReference>
<feature type="domain" description="ARID" evidence="5">
    <location>
        <begin position="457"/>
        <end position="550"/>
    </location>
</feature>
<feature type="compositionally biased region" description="Low complexity" evidence="4">
    <location>
        <begin position="556"/>
        <end position="578"/>
    </location>
</feature>
<accession>J3NWB1</accession>
<dbReference type="PROSITE" id="PS51011">
    <property type="entry name" value="ARID"/>
    <property type="match status" value="1"/>
</dbReference>
<feature type="compositionally biased region" description="Polar residues" evidence="4">
    <location>
        <begin position="145"/>
        <end position="193"/>
    </location>
</feature>
<proteinExistence type="predicted"/>
<dbReference type="Pfam" id="PF01388">
    <property type="entry name" value="ARID"/>
    <property type="match status" value="1"/>
</dbReference>
<sequence>MSSWMNDASAASAVPNHNGNGFGAHLNDPSQTTGVMIDPSAYMANAAQFNPAAAQFANPQQMLALQNGAMRNSSPSFPNPVYQTNSVIPSKRPRPRDESIAGSPRPAPGMAQTSRSETPQQAHYSNYPQQQQTPGPGQPSPYPHLQQNGSANATPSPIMSNQMRPGSVPQRVSTTSPHPYSPAAQNFGSQASPAPSEHGGTPQPNNFMPPGAFPQGFNQHYAASPTPVRPSPSHMGGQMPGQLPGQMAPQQMGQMGQQMGQMPPHMAQQMAQMGQMPPQMGQMFPGQMQQMNPGQMSHMQHMQQQQMSQARNVMDPQRLMYHQMQLQRQLQQQQHQQQQHQQPQPQLQQPPQQPKAQQQQQPNSQPQQSPTRPSPVPPSPVQQSPIQPSPMPPQTPQGQPQAMQAPPQMPVQAMHQNRAMMGRPQMPNGQMAPSPMRPQPGQVMTPQQQQAMQRGGQPTPEQFMERLSQFMSSKGFPLDPNPIVGDRPVSLWNLRQAVAKHGGFRAAHQNNYWGSISNSLGFHPAQMPMAPNQLRVIYERNLMKFEDAWSTSRAKQMQQQQQQQQQAQQHQGQQAGMQVATPGTPTRPGMSHGQMPPGHMMQQPGQHPAMTHAQVMTPMKQMPQPGVNGFVQPQPQPNAMQGHSRNSLSRSIQGTPTHDDFAHPSPSAVKTPRTSTSGPLPHDPSVKLEHQLMTAPPPPEKDPDTYFPLKRHYQDHGHVTHGGVPVGAWDDLASKLLETIPDVPPVEVLGNIDILALCRSLQSGIRAEVRNALDSLAMVTAAESSGPHLQIDLGRTDELVECLLECAEDQIEVLVENTAEVSDEVLITPYQDVVRACWLENTGVHEVYPVGSPEYEVERAVDHLICITTILRNLSFGEANWEVLADESVVKFFCVIIRYLGTRNMLLRTQANTLDFMKDALIILSNISTHIEVPGKEQALCFLQFLLAFAPAPAPCLTGDQLVFPPYQPKVQPYLPAAVDALAKLLVSKEQNRDHFASLYASEASQAPAYDLLTRSFGLAVSVIPDFNMESRSPLSDARRPVLMQGLLAAQTLAALAPGQDSGVTRSWLSCGNGLSQNLIHLVKRLGRQFETAQMVVPPPQRNQRSGRGAVAPQPQPRHTEKTMELVYMVVLAISLLRRLTEKSRDPSDPMGSIPPNALPSRSTLLELLAMRHPEWTSHGMLQQLVAYAALEDC</sequence>
<feature type="compositionally biased region" description="Low complexity" evidence="4">
    <location>
        <begin position="235"/>
        <end position="261"/>
    </location>
</feature>
<dbReference type="eggNOG" id="KOG2744">
    <property type="taxonomic scope" value="Eukaryota"/>
</dbReference>
<keyword evidence="2" id="KW-0804">Transcription</keyword>
<evidence type="ECO:0000256" key="3">
    <source>
        <dbReference type="ARBA" id="ARBA00023242"/>
    </source>
</evidence>
<evidence type="ECO:0000256" key="2">
    <source>
        <dbReference type="ARBA" id="ARBA00023163"/>
    </source>
</evidence>
<dbReference type="PANTHER" id="PTHR13964">
    <property type="entry name" value="RBP-RELATED"/>
    <property type="match status" value="1"/>
</dbReference>
<dbReference type="GO" id="GO:0000976">
    <property type="term" value="F:transcription cis-regulatory region binding"/>
    <property type="evidence" value="ECO:0007669"/>
    <property type="project" value="TreeGrafter"/>
</dbReference>
<evidence type="ECO:0000313" key="6">
    <source>
        <dbReference type="EMBL" id="EJT75642.1"/>
    </source>
</evidence>
<dbReference type="SUPFAM" id="SSF46774">
    <property type="entry name" value="ARID-like"/>
    <property type="match status" value="1"/>
</dbReference>
<dbReference type="VEuPathDB" id="FungiDB:GGTG_05575"/>
<evidence type="ECO:0000256" key="1">
    <source>
        <dbReference type="ARBA" id="ARBA00023015"/>
    </source>
</evidence>
<name>J3NWB1_GAET3</name>
<feature type="compositionally biased region" description="Low complexity" evidence="4">
    <location>
        <begin position="324"/>
        <end position="371"/>
    </location>
</feature>
<dbReference type="InterPro" id="IPR036431">
    <property type="entry name" value="ARID_dom_sf"/>
</dbReference>
<feature type="compositionally biased region" description="Low complexity" evidence="4">
    <location>
        <begin position="396"/>
        <end position="411"/>
    </location>
</feature>
<feature type="region of interest" description="Disordered" evidence="4">
    <location>
        <begin position="69"/>
        <end position="261"/>
    </location>
</feature>
<dbReference type="AlphaFoldDB" id="J3NWB1"/>
<feature type="compositionally biased region" description="Polar residues" evidence="4">
    <location>
        <begin position="111"/>
        <end position="126"/>
    </location>
</feature>
<dbReference type="GO" id="GO:0006357">
    <property type="term" value="P:regulation of transcription by RNA polymerase II"/>
    <property type="evidence" value="ECO:0007669"/>
    <property type="project" value="TreeGrafter"/>
</dbReference>
<dbReference type="GeneID" id="20346033"/>
<dbReference type="SMART" id="SM01014">
    <property type="entry name" value="ARID"/>
    <property type="match status" value="1"/>
</dbReference>
<keyword evidence="1" id="KW-0805">Transcription regulation</keyword>
<reference evidence="7" key="4">
    <citation type="journal article" date="2015" name="G3 (Bethesda)">
        <title>Genome sequences of three phytopathogenic species of the Magnaporthaceae family of fungi.</title>
        <authorList>
            <person name="Okagaki L.H."/>
            <person name="Nunes C.C."/>
            <person name="Sailsbery J."/>
            <person name="Clay B."/>
            <person name="Brown D."/>
            <person name="John T."/>
            <person name="Oh Y."/>
            <person name="Young N."/>
            <person name="Fitzgerald M."/>
            <person name="Haas B.J."/>
            <person name="Zeng Q."/>
            <person name="Young S."/>
            <person name="Adiconis X."/>
            <person name="Fan L."/>
            <person name="Levin J.Z."/>
            <person name="Mitchell T.K."/>
            <person name="Okubara P.A."/>
            <person name="Farman M.L."/>
            <person name="Kohn L.M."/>
            <person name="Birren B."/>
            <person name="Ma L.-J."/>
            <person name="Dean R.A."/>
        </authorList>
    </citation>
    <scope>NUCLEOTIDE SEQUENCE</scope>
    <source>
        <strain evidence="7">R3-111a-1</strain>
    </source>
</reference>
<dbReference type="InterPro" id="IPR051232">
    <property type="entry name" value="ARID/SWI1_ChromRemod"/>
</dbReference>
<feature type="region of interest" description="Disordered" evidence="4">
    <location>
        <begin position="549"/>
        <end position="685"/>
    </location>
</feature>
<reference evidence="6" key="2">
    <citation type="submission" date="2010-07" db="EMBL/GenBank/DDBJ databases">
        <authorList>
            <consortium name="The Broad Institute Genome Sequencing Platform"/>
            <consortium name="Broad Institute Genome Sequencing Center for Infectious Disease"/>
            <person name="Ma L.-J."/>
            <person name="Dead R."/>
            <person name="Young S."/>
            <person name="Zeng Q."/>
            <person name="Koehrsen M."/>
            <person name="Alvarado L."/>
            <person name="Berlin A."/>
            <person name="Chapman S.B."/>
            <person name="Chen Z."/>
            <person name="Freedman E."/>
            <person name="Gellesch M."/>
            <person name="Goldberg J."/>
            <person name="Griggs A."/>
            <person name="Gujja S."/>
            <person name="Heilman E.R."/>
            <person name="Heiman D."/>
            <person name="Hepburn T."/>
            <person name="Howarth C."/>
            <person name="Jen D."/>
            <person name="Larson L."/>
            <person name="Mehta T."/>
            <person name="Neiman D."/>
            <person name="Pearson M."/>
            <person name="Roberts A."/>
            <person name="Saif S."/>
            <person name="Shea T."/>
            <person name="Shenoy N."/>
            <person name="Sisk P."/>
            <person name="Stolte C."/>
            <person name="Sykes S."/>
            <person name="Walk T."/>
            <person name="White J."/>
            <person name="Yandava C."/>
            <person name="Haas B."/>
            <person name="Nusbaum C."/>
            <person name="Birren B."/>
        </authorList>
    </citation>
    <scope>NUCLEOTIDE SEQUENCE</scope>
    <source>
        <strain evidence="6">R3-111a-1</strain>
    </source>
</reference>
<keyword evidence="3" id="KW-0539">Nucleus</keyword>
<feature type="region of interest" description="Disordered" evidence="4">
    <location>
        <begin position="324"/>
        <end position="411"/>
    </location>
</feature>
<feature type="compositionally biased region" description="Polar residues" evidence="4">
    <location>
        <begin position="69"/>
        <end position="88"/>
    </location>
</feature>
<dbReference type="EMBL" id="GL385397">
    <property type="protein sequence ID" value="EJT75642.1"/>
    <property type="molecule type" value="Genomic_DNA"/>
</dbReference>
<organism evidence="6">
    <name type="scientific">Gaeumannomyces tritici (strain R3-111a-1)</name>
    <name type="common">Wheat and barley take-all root rot fungus</name>
    <name type="synonym">Gaeumannomyces graminis var. tritici</name>
    <dbReference type="NCBI Taxonomy" id="644352"/>
    <lineage>
        <taxon>Eukaryota</taxon>
        <taxon>Fungi</taxon>
        <taxon>Dikarya</taxon>
        <taxon>Ascomycota</taxon>
        <taxon>Pezizomycotina</taxon>
        <taxon>Sordariomycetes</taxon>
        <taxon>Sordariomycetidae</taxon>
        <taxon>Magnaporthales</taxon>
        <taxon>Magnaporthaceae</taxon>
        <taxon>Gaeumannomyces</taxon>
    </lineage>
</organism>
<evidence type="ECO:0000313" key="8">
    <source>
        <dbReference type="Proteomes" id="UP000006039"/>
    </source>
</evidence>
<reference evidence="6" key="3">
    <citation type="submission" date="2010-09" db="EMBL/GenBank/DDBJ databases">
        <title>Annotation of Gaeumannomyces graminis var. tritici R3-111a-1.</title>
        <authorList>
            <consortium name="The Broad Institute Genome Sequencing Platform"/>
            <person name="Ma L.-J."/>
            <person name="Dead R."/>
            <person name="Young S.K."/>
            <person name="Zeng Q."/>
            <person name="Gargeya S."/>
            <person name="Fitzgerald M."/>
            <person name="Haas B."/>
            <person name="Abouelleil A."/>
            <person name="Alvarado L."/>
            <person name="Arachchi H.M."/>
            <person name="Berlin A."/>
            <person name="Brown A."/>
            <person name="Chapman S.B."/>
            <person name="Chen Z."/>
            <person name="Dunbar C."/>
            <person name="Freedman E."/>
            <person name="Gearin G."/>
            <person name="Gellesch M."/>
            <person name="Goldberg J."/>
            <person name="Griggs A."/>
            <person name="Gujja S."/>
            <person name="Heiman D."/>
            <person name="Howarth C."/>
            <person name="Larson L."/>
            <person name="Lui A."/>
            <person name="MacDonald P.J.P."/>
            <person name="Mehta T."/>
            <person name="Montmayeur A."/>
            <person name="Murphy C."/>
            <person name="Neiman D."/>
            <person name="Pearson M."/>
            <person name="Priest M."/>
            <person name="Roberts A."/>
            <person name="Saif S."/>
            <person name="Shea T."/>
            <person name="Shenoy N."/>
            <person name="Sisk P."/>
            <person name="Stolte C."/>
            <person name="Sykes S."/>
            <person name="Yandava C."/>
            <person name="Wortman J."/>
            <person name="Nusbaum C."/>
            <person name="Birren B."/>
        </authorList>
    </citation>
    <scope>NUCLEOTIDE SEQUENCE</scope>
    <source>
        <strain evidence="6">R3-111a-1</strain>
    </source>
</reference>
<keyword evidence="8" id="KW-1185">Reference proteome</keyword>
<dbReference type="EnsemblFungi" id="EJT75642">
    <property type="protein sequence ID" value="EJT75642"/>
    <property type="gene ID" value="GGTG_05575"/>
</dbReference>
<reference evidence="7" key="5">
    <citation type="submission" date="2018-04" db="UniProtKB">
        <authorList>
            <consortium name="EnsemblFungi"/>
        </authorList>
    </citation>
    <scope>IDENTIFICATION</scope>
    <source>
        <strain evidence="7">R3-111a-1</strain>
    </source>
</reference>
<dbReference type="RefSeq" id="XP_009221642.1">
    <property type="nucleotide sequence ID" value="XM_009223378.1"/>
</dbReference>
<dbReference type="GO" id="GO:0016514">
    <property type="term" value="C:SWI/SNF complex"/>
    <property type="evidence" value="ECO:0007669"/>
    <property type="project" value="TreeGrafter"/>
</dbReference>
<dbReference type="InterPro" id="IPR001606">
    <property type="entry name" value="ARID_dom"/>
</dbReference>
<evidence type="ECO:0000313" key="7">
    <source>
        <dbReference type="EnsemblFungi" id="EJT75642"/>
    </source>
</evidence>
<dbReference type="SMART" id="SM00501">
    <property type="entry name" value="BRIGHT"/>
    <property type="match status" value="1"/>
</dbReference>
<dbReference type="OrthoDB" id="1938591at2759"/>
<feature type="region of interest" description="Disordered" evidence="4">
    <location>
        <begin position="1098"/>
        <end position="1119"/>
    </location>
</feature>
<feature type="compositionally biased region" description="Polar residues" evidence="4">
    <location>
        <begin position="631"/>
        <end position="656"/>
    </location>
</feature>
<reference evidence="8" key="1">
    <citation type="submission" date="2010-07" db="EMBL/GenBank/DDBJ databases">
        <title>The genome sequence of Gaeumannomyces graminis var. tritici strain R3-111a-1.</title>
        <authorList>
            <consortium name="The Broad Institute Genome Sequencing Platform"/>
            <person name="Ma L.-J."/>
            <person name="Dead R."/>
            <person name="Young S."/>
            <person name="Zeng Q."/>
            <person name="Koehrsen M."/>
            <person name="Alvarado L."/>
            <person name="Berlin A."/>
            <person name="Chapman S.B."/>
            <person name="Chen Z."/>
            <person name="Freedman E."/>
            <person name="Gellesch M."/>
            <person name="Goldberg J."/>
            <person name="Griggs A."/>
            <person name="Gujja S."/>
            <person name="Heilman E.R."/>
            <person name="Heiman D."/>
            <person name="Hepburn T."/>
            <person name="Howarth C."/>
            <person name="Jen D."/>
            <person name="Larson L."/>
            <person name="Mehta T."/>
            <person name="Neiman D."/>
            <person name="Pearson M."/>
            <person name="Roberts A."/>
            <person name="Saif S."/>
            <person name="Shea T."/>
            <person name="Shenoy N."/>
            <person name="Sisk P."/>
            <person name="Stolte C."/>
            <person name="Sykes S."/>
            <person name="Walk T."/>
            <person name="White J."/>
            <person name="Yandava C."/>
            <person name="Haas B."/>
            <person name="Nusbaum C."/>
            <person name="Birren B."/>
        </authorList>
    </citation>
    <scope>NUCLEOTIDE SEQUENCE [LARGE SCALE GENOMIC DNA]</scope>
    <source>
        <strain evidence="8">R3-111a-1</strain>
    </source>
</reference>
<evidence type="ECO:0000259" key="5">
    <source>
        <dbReference type="PROSITE" id="PS51011"/>
    </source>
</evidence>
<dbReference type="Proteomes" id="UP000006039">
    <property type="component" value="Unassembled WGS sequence"/>
</dbReference>
<protein>
    <recommendedName>
        <fullName evidence="5">ARID domain-containing protein</fullName>
    </recommendedName>
</protein>
<dbReference type="RefSeq" id="XP_009221643.1">
    <property type="nucleotide sequence ID" value="XM_009223379.1"/>
</dbReference>
<dbReference type="PANTHER" id="PTHR13964:SF27">
    <property type="entry name" value="HAT-TRICK, ISOFORM D"/>
    <property type="match status" value="1"/>
</dbReference>
<evidence type="ECO:0000256" key="4">
    <source>
        <dbReference type="SAM" id="MobiDB-lite"/>
    </source>
</evidence>
<dbReference type="EnsemblFungi" id="EJT75643">
    <property type="protein sequence ID" value="EJT75643"/>
    <property type="gene ID" value="GGTG_05575"/>
</dbReference>
<dbReference type="STRING" id="644352.J3NWB1"/>
<gene>
    <name evidence="7" type="primary">20346033</name>
    <name evidence="6" type="ORF">GGTG_05575</name>
</gene>
<dbReference type="Gene3D" id="1.10.150.60">
    <property type="entry name" value="ARID DNA-binding domain"/>
    <property type="match status" value="1"/>
</dbReference>
<dbReference type="HOGENOM" id="CLU_008900_0_0_1"/>
<dbReference type="CDD" id="cd16871">
    <property type="entry name" value="ARID_Swi1p-like"/>
    <property type="match status" value="1"/>
</dbReference>